<proteinExistence type="predicted"/>
<accession>A0A061E0X1</accession>
<organism evidence="1 2">
    <name type="scientific">Theobroma cacao</name>
    <name type="common">Cacao</name>
    <name type="synonym">Cocoa</name>
    <dbReference type="NCBI Taxonomy" id="3641"/>
    <lineage>
        <taxon>Eukaryota</taxon>
        <taxon>Viridiplantae</taxon>
        <taxon>Streptophyta</taxon>
        <taxon>Embryophyta</taxon>
        <taxon>Tracheophyta</taxon>
        <taxon>Spermatophyta</taxon>
        <taxon>Magnoliopsida</taxon>
        <taxon>eudicotyledons</taxon>
        <taxon>Gunneridae</taxon>
        <taxon>Pentapetalae</taxon>
        <taxon>rosids</taxon>
        <taxon>malvids</taxon>
        <taxon>Malvales</taxon>
        <taxon>Malvaceae</taxon>
        <taxon>Byttnerioideae</taxon>
        <taxon>Theobroma</taxon>
    </lineage>
</organism>
<dbReference type="Gramene" id="EOX98610">
    <property type="protein sequence ID" value="EOX98610"/>
    <property type="gene ID" value="TCM_007316"/>
</dbReference>
<sequence>MKGGFIVSVVAEVGTRWKRRKDAKVECVYNEPLTCKVCVMMIQIKQTDNAFHLNYEQTCSNLKLRKSTYAFNDYSIPWDLDTNYPYSPRKILSQTSITRGTSFVKSSAYSDGKRERDWNSGRFNKTWSKVDLGFVSFHIEVAVI</sequence>
<dbReference type="InParanoid" id="A0A061E0X1"/>
<gene>
    <name evidence="1" type="ORF">TCM_007316</name>
</gene>
<dbReference type="Proteomes" id="UP000026915">
    <property type="component" value="Chromosome 2"/>
</dbReference>
<dbReference type="HOGENOM" id="CLU_1799955_0_0_1"/>
<dbReference type="EMBL" id="CM001880">
    <property type="protein sequence ID" value="EOX98610.1"/>
    <property type="molecule type" value="Genomic_DNA"/>
</dbReference>
<keyword evidence="2" id="KW-1185">Reference proteome</keyword>
<protein>
    <submittedName>
        <fullName evidence="1">Uncharacterized protein</fullName>
    </submittedName>
</protein>
<evidence type="ECO:0000313" key="2">
    <source>
        <dbReference type="Proteomes" id="UP000026915"/>
    </source>
</evidence>
<reference evidence="1 2" key="1">
    <citation type="journal article" date="2013" name="Genome Biol.">
        <title>The genome sequence of the most widely cultivated cacao type and its use to identify candidate genes regulating pod color.</title>
        <authorList>
            <person name="Motamayor J.C."/>
            <person name="Mockaitis K."/>
            <person name="Schmutz J."/>
            <person name="Haiminen N."/>
            <person name="Iii D.L."/>
            <person name="Cornejo O."/>
            <person name="Findley S.D."/>
            <person name="Zheng P."/>
            <person name="Utro F."/>
            <person name="Royaert S."/>
            <person name="Saski C."/>
            <person name="Jenkins J."/>
            <person name="Podicheti R."/>
            <person name="Zhao M."/>
            <person name="Scheffler B.E."/>
            <person name="Stack J.C."/>
            <person name="Feltus F.A."/>
            <person name="Mustiga G.M."/>
            <person name="Amores F."/>
            <person name="Phillips W."/>
            <person name="Marelli J.P."/>
            <person name="May G.D."/>
            <person name="Shapiro H."/>
            <person name="Ma J."/>
            <person name="Bustamante C.D."/>
            <person name="Schnell R.J."/>
            <person name="Main D."/>
            <person name="Gilbert D."/>
            <person name="Parida L."/>
            <person name="Kuhn D.N."/>
        </authorList>
    </citation>
    <scope>NUCLEOTIDE SEQUENCE [LARGE SCALE GENOMIC DNA]</scope>
    <source>
        <strain evidence="2">cv. Matina 1-6</strain>
    </source>
</reference>
<dbReference type="AlphaFoldDB" id="A0A061E0X1"/>
<name>A0A061E0X1_THECC</name>
<evidence type="ECO:0000313" key="1">
    <source>
        <dbReference type="EMBL" id="EOX98610.1"/>
    </source>
</evidence>